<name>A0A5S3Z5D4_9GAMM</name>
<keyword evidence="2" id="KW-0732">Signal</keyword>
<organism evidence="3 4">
    <name type="scientific">Pseudoalteromonas ruthenica</name>
    <dbReference type="NCBI Taxonomy" id="151081"/>
    <lineage>
        <taxon>Bacteria</taxon>
        <taxon>Pseudomonadati</taxon>
        <taxon>Pseudomonadota</taxon>
        <taxon>Gammaproteobacteria</taxon>
        <taxon>Alteromonadales</taxon>
        <taxon>Pseudoalteromonadaceae</taxon>
        <taxon>Pseudoalteromonas</taxon>
    </lineage>
</organism>
<protein>
    <submittedName>
        <fullName evidence="3">Uncharacterized protein</fullName>
    </submittedName>
</protein>
<feature type="compositionally biased region" description="Polar residues" evidence="1">
    <location>
        <begin position="66"/>
        <end position="77"/>
    </location>
</feature>
<feature type="compositionally biased region" description="Basic and acidic residues" evidence="1">
    <location>
        <begin position="94"/>
        <end position="117"/>
    </location>
</feature>
<dbReference type="STRING" id="151081.TW72_16040"/>
<accession>A0A5S3Z5D4</accession>
<evidence type="ECO:0000313" key="4">
    <source>
        <dbReference type="Proteomes" id="UP000305874"/>
    </source>
</evidence>
<dbReference type="AlphaFoldDB" id="A0A5S3Z5D4"/>
<comment type="caution">
    <text evidence="3">The sequence shown here is derived from an EMBL/GenBank/DDBJ whole genome shotgun (WGS) entry which is preliminary data.</text>
</comment>
<feature type="signal peptide" evidence="2">
    <location>
        <begin position="1"/>
        <end position="23"/>
    </location>
</feature>
<feature type="region of interest" description="Disordered" evidence="1">
    <location>
        <begin position="58"/>
        <end position="119"/>
    </location>
</feature>
<feature type="chain" id="PRO_5024406975" evidence="2">
    <location>
        <begin position="24"/>
        <end position="183"/>
    </location>
</feature>
<evidence type="ECO:0000313" key="3">
    <source>
        <dbReference type="EMBL" id="TMP87438.1"/>
    </source>
</evidence>
<evidence type="ECO:0000256" key="1">
    <source>
        <dbReference type="SAM" id="MobiDB-lite"/>
    </source>
</evidence>
<proteinExistence type="predicted"/>
<evidence type="ECO:0000256" key="2">
    <source>
        <dbReference type="SAM" id="SignalP"/>
    </source>
</evidence>
<dbReference type="Proteomes" id="UP000305874">
    <property type="component" value="Unassembled WGS sequence"/>
</dbReference>
<sequence length="183" mass="20219">MKKYLVSAVLTAWVGTLSPAAIASDGVNIQALKACSFIENDFRRLLCYDNIMAGKPIDAMPKGEMKNTNTAPQSNKKAQAASVAGAPAKHSKANKADFGLEHKKEKEQKDDNNELRARVSQVDEAPYGELILTLDNGQKWRQIGTEHFRLNSNDTVIISRGMFNSFLLKKQGANKSIRVKRVD</sequence>
<reference evidence="4" key="2">
    <citation type="submission" date="2019-06" db="EMBL/GenBank/DDBJ databases">
        <title>Co-occurence of chitin degradation, pigmentation and bioactivity in marine Pseudoalteromonas.</title>
        <authorList>
            <person name="Sonnenschein E.C."/>
            <person name="Bech P.K."/>
        </authorList>
    </citation>
    <scope>NUCLEOTIDE SEQUENCE [LARGE SCALE GENOMIC DNA]</scope>
    <source>
        <strain evidence="4">S2897</strain>
    </source>
</reference>
<gene>
    <name evidence="3" type="ORF">CWC05_08025</name>
</gene>
<dbReference type="EMBL" id="PNCG01000007">
    <property type="protein sequence ID" value="TMP87438.1"/>
    <property type="molecule type" value="Genomic_DNA"/>
</dbReference>
<dbReference type="RefSeq" id="WP_138547894.1">
    <property type="nucleotide sequence ID" value="NZ_PNCG01000007.1"/>
</dbReference>
<reference evidence="3 4" key="1">
    <citation type="submission" date="2017-12" db="EMBL/GenBank/DDBJ databases">
        <authorList>
            <person name="Paulsen S."/>
            <person name="Gram L.K."/>
        </authorList>
    </citation>
    <scope>NUCLEOTIDE SEQUENCE [LARGE SCALE GENOMIC DNA]</scope>
    <source>
        <strain evidence="3 4">S2897</strain>
    </source>
</reference>